<name>A0A1G6WBU8_9NOCA</name>
<protein>
    <submittedName>
        <fullName evidence="2">Uncharacterized protein</fullName>
    </submittedName>
</protein>
<keyword evidence="1" id="KW-0472">Membrane</keyword>
<dbReference type="Proteomes" id="UP000199417">
    <property type="component" value="Unassembled WGS sequence"/>
</dbReference>
<evidence type="ECO:0000313" key="2">
    <source>
        <dbReference type="EMBL" id="SDD63269.1"/>
    </source>
</evidence>
<dbReference type="AlphaFoldDB" id="A0A1G6WBU8"/>
<evidence type="ECO:0000256" key="1">
    <source>
        <dbReference type="SAM" id="Phobius"/>
    </source>
</evidence>
<proteinExistence type="predicted"/>
<evidence type="ECO:0000313" key="3">
    <source>
        <dbReference type="Proteomes" id="UP000199417"/>
    </source>
</evidence>
<keyword evidence="1" id="KW-1133">Transmembrane helix</keyword>
<feature type="transmembrane region" description="Helical" evidence="1">
    <location>
        <begin position="52"/>
        <end position="72"/>
    </location>
</feature>
<accession>A0A1G6WBU8</accession>
<keyword evidence="3" id="KW-1185">Reference proteome</keyword>
<dbReference type="RefSeq" id="WP_245709324.1">
    <property type="nucleotide sequence ID" value="NZ_FNAB01000005.1"/>
</dbReference>
<sequence>MTGRMLRVAEGFLAVLALALAVWCWTRGVSTTEFGPLVEGAPAFTGTRYSGSWIGGATALVIAAGLLVLDVVRRR</sequence>
<gene>
    <name evidence="2" type="ORF">SAMN05444580_105313</name>
</gene>
<dbReference type="EMBL" id="FNAB01000005">
    <property type="protein sequence ID" value="SDD63269.1"/>
    <property type="molecule type" value="Genomic_DNA"/>
</dbReference>
<reference evidence="2 3" key="1">
    <citation type="submission" date="2016-10" db="EMBL/GenBank/DDBJ databases">
        <authorList>
            <person name="de Groot N.N."/>
        </authorList>
    </citation>
    <scope>NUCLEOTIDE SEQUENCE [LARGE SCALE GENOMIC DNA]</scope>
    <source>
        <strain evidence="2 3">JCM 11308</strain>
    </source>
</reference>
<keyword evidence="1" id="KW-0812">Transmembrane</keyword>
<organism evidence="2 3">
    <name type="scientific">Rhodococcus tukisamuensis</name>
    <dbReference type="NCBI Taxonomy" id="168276"/>
    <lineage>
        <taxon>Bacteria</taxon>
        <taxon>Bacillati</taxon>
        <taxon>Actinomycetota</taxon>
        <taxon>Actinomycetes</taxon>
        <taxon>Mycobacteriales</taxon>
        <taxon>Nocardiaceae</taxon>
        <taxon>Rhodococcus</taxon>
    </lineage>
</organism>
<dbReference type="STRING" id="168276.SAMN05444580_105313"/>